<reference evidence="1 2" key="1">
    <citation type="journal article" date="2011" name="BMC Genomics">
        <title>Comparative genome analysis and genome-guided physiological analysis of Roseobacter litoralis.</title>
        <authorList>
            <person name="Kalhoefer D."/>
            <person name="Thole S."/>
            <person name="Voget S."/>
            <person name="Lehmann R."/>
            <person name="Liesegang H."/>
            <person name="Wollher A."/>
            <person name="Daniel R."/>
            <person name="Simon M."/>
            <person name="Brinkhoff T."/>
        </authorList>
    </citation>
    <scope>NUCLEOTIDE SEQUENCE [LARGE SCALE GENOMIC DNA]</scope>
    <source>
        <strain evidence="2">ATCC 49566 / DSM 6996 / JCM 21268 / NBRC 15278 / OCh 149</strain>
    </source>
</reference>
<dbReference type="RefSeq" id="WP_013963246.1">
    <property type="nucleotide sequence ID" value="NC_015730.1"/>
</dbReference>
<evidence type="ECO:0000313" key="1">
    <source>
        <dbReference type="EMBL" id="AEI95351.1"/>
    </source>
</evidence>
<evidence type="ECO:0008006" key="3">
    <source>
        <dbReference type="Google" id="ProtNLM"/>
    </source>
</evidence>
<proteinExistence type="predicted"/>
<name>F7ZLV7_ROSLO</name>
<organism evidence="1 2">
    <name type="scientific">Roseobacter litoralis (strain ATCC 49566 / DSM 6996 / JCM 21268 / NBRC 15278 / OCh 149)</name>
    <dbReference type="NCBI Taxonomy" id="391595"/>
    <lineage>
        <taxon>Bacteria</taxon>
        <taxon>Pseudomonadati</taxon>
        <taxon>Pseudomonadota</taxon>
        <taxon>Alphaproteobacteria</taxon>
        <taxon>Rhodobacterales</taxon>
        <taxon>Roseobacteraceae</taxon>
        <taxon>Roseobacter</taxon>
    </lineage>
</organism>
<keyword evidence="2" id="KW-1185">Reference proteome</keyword>
<dbReference type="OrthoDB" id="8068570at2"/>
<sequence>MAIHGMSAEDKFAASSSEILNRFGVRLTMGYDFDEYRHWVKQARPDHVVGDPFDNKQHKLGKGNACWIIGRDETGKIMHTQALRILPTGVKSVGEYFRSSFRGFAPSRPDIDYDRSRYRPGPGAKRMSGRVAYSGETWVGGSPGQYRGSGLSTVLGRYALLSAIKEFNVDYVVGFMIKPVAYKGFCLRMGFMHAEPMALRWYIQNEDEPVEAVMVYMSNEDIRFILDLPAAELDALAA</sequence>
<dbReference type="AlphaFoldDB" id="F7ZLV7"/>
<gene>
    <name evidence="1" type="ordered locus">RLO149_c034100</name>
</gene>
<dbReference type="eggNOG" id="ENOG502ZBFJ">
    <property type="taxonomic scope" value="Bacteria"/>
</dbReference>
<dbReference type="EMBL" id="CP002623">
    <property type="protein sequence ID" value="AEI95351.1"/>
    <property type="molecule type" value="Genomic_DNA"/>
</dbReference>
<protein>
    <recommendedName>
        <fullName evidence="3">N-acetyltransferase domain-containing protein</fullName>
    </recommendedName>
</protein>
<accession>F7ZLV7</accession>
<dbReference type="Proteomes" id="UP000001353">
    <property type="component" value="Chromosome"/>
</dbReference>
<evidence type="ECO:0000313" key="2">
    <source>
        <dbReference type="Proteomes" id="UP000001353"/>
    </source>
</evidence>
<dbReference type="KEGG" id="rli:RLO149_c034100"/>
<dbReference type="HOGENOM" id="CLU_1137369_0_0_5"/>